<dbReference type="InterPro" id="IPR038352">
    <property type="entry name" value="Imelysin_sf"/>
</dbReference>
<dbReference type="NCBIfam" id="NF041757">
    <property type="entry name" value="EfeO"/>
    <property type="match status" value="1"/>
</dbReference>
<dbReference type="Gene3D" id="2.60.40.420">
    <property type="entry name" value="Cupredoxins - blue copper proteins"/>
    <property type="match status" value="1"/>
</dbReference>
<dbReference type="PROSITE" id="PS51257">
    <property type="entry name" value="PROKAR_LIPOPROTEIN"/>
    <property type="match status" value="1"/>
</dbReference>
<evidence type="ECO:0000259" key="6">
    <source>
        <dbReference type="Pfam" id="PF13473"/>
    </source>
</evidence>
<dbReference type="InterPro" id="IPR008972">
    <property type="entry name" value="Cupredoxin"/>
</dbReference>
<comment type="similarity">
    <text evidence="2">Belongs to the EfeM/EfeO family.</text>
</comment>
<dbReference type="RefSeq" id="WP_116756279.1">
    <property type="nucleotide sequence ID" value="NZ_JBHUEX010000001.1"/>
</dbReference>
<feature type="domain" description="EfeO-type cupredoxin-like" evidence="6">
    <location>
        <begin position="12"/>
        <end position="110"/>
    </location>
</feature>
<dbReference type="InterPro" id="IPR053377">
    <property type="entry name" value="Iron_uptake_EfeM/EfeO"/>
</dbReference>
<evidence type="ECO:0000256" key="1">
    <source>
        <dbReference type="ARBA" id="ARBA00004418"/>
    </source>
</evidence>
<evidence type="ECO:0000256" key="2">
    <source>
        <dbReference type="ARBA" id="ARBA00005989"/>
    </source>
</evidence>
<accession>A0A2V1HMR2</accession>
<evidence type="ECO:0000256" key="3">
    <source>
        <dbReference type="ARBA" id="ARBA00022729"/>
    </source>
</evidence>
<dbReference type="PROSITE" id="PS51318">
    <property type="entry name" value="TAT"/>
    <property type="match status" value="1"/>
</dbReference>
<dbReference type="OrthoDB" id="7348379at2"/>
<name>A0A2V1HMR2_9MICO</name>
<dbReference type="InterPro" id="IPR028096">
    <property type="entry name" value="EfeO_Cupredoxin"/>
</dbReference>
<dbReference type="GO" id="GO:0042597">
    <property type="term" value="C:periplasmic space"/>
    <property type="evidence" value="ECO:0007669"/>
    <property type="project" value="UniProtKB-SubCell"/>
</dbReference>
<keyword evidence="3 4" id="KW-0732">Signal</keyword>
<dbReference type="InterPro" id="IPR006311">
    <property type="entry name" value="TAT_signal"/>
</dbReference>
<dbReference type="InterPro" id="IPR050894">
    <property type="entry name" value="EfeM/EfeO_iron_uptake"/>
</dbReference>
<dbReference type="AlphaFoldDB" id="A0A2V1HMR2"/>
<dbReference type="EMBL" id="QEOP01000002">
    <property type="protein sequence ID" value="PVZ93765.1"/>
    <property type="molecule type" value="Genomic_DNA"/>
</dbReference>
<evidence type="ECO:0000256" key="4">
    <source>
        <dbReference type="SAM" id="SignalP"/>
    </source>
</evidence>
<reference evidence="7 8" key="1">
    <citation type="submission" date="2018-05" db="EMBL/GenBank/DDBJ databases">
        <title>Amnibacterium sp. M8JJ-5, whole genome shotgun sequence.</title>
        <authorList>
            <person name="Tuo L."/>
        </authorList>
    </citation>
    <scope>NUCLEOTIDE SEQUENCE [LARGE SCALE GENOMIC DNA]</scope>
    <source>
        <strain evidence="7 8">M8JJ-5</strain>
    </source>
</reference>
<feature type="chain" id="PRO_5039056450" description="Peptidase M75 family protein" evidence="4">
    <location>
        <begin position="28"/>
        <end position="404"/>
    </location>
</feature>
<sequence>MSRRLLLSAAAATALALTLAGCVPNNAGSATSIDVAIADDACDVSAAETAAGAVTFSLTNSGSDVNEFEILAEDKLRIVGEKENVTPGQTVTYTAQLGPGTYYTACKFQLIGAPVGLAEFTVTGESIAASEDEQQLIDEATANYISYIKSQTGELVPAVQEFVDAYVAGDDEKARGLFATARVPYERIEPTAEAFGDLDPMIDYREVDAVAEGLDWTGFHRIEKDLWPPAADALNSDGTSALLDWTPSTPEQRAEFGQKLVDDVQSLYDLVYADDFQVSLDDISNGAIGLLDEVAVGKISGEEDWWSHTDLYDFAANVQGAEVAFGNVEDIAAGTGDDGTALVAQISDEFAALEALLAEYGSLDGGFVSYDTVTDEQRAELSDRVNALAEPLSQLTATVLGAAG</sequence>
<feature type="domain" description="Imelysin-like" evidence="5">
    <location>
        <begin position="140"/>
        <end position="395"/>
    </location>
</feature>
<comment type="caution">
    <text evidence="7">The sequence shown here is derived from an EMBL/GenBank/DDBJ whole genome shotgun (WGS) entry which is preliminary data.</text>
</comment>
<dbReference type="Proteomes" id="UP000244893">
    <property type="component" value="Unassembled WGS sequence"/>
</dbReference>
<organism evidence="7 8">
    <name type="scientific">Amnibacterium flavum</name>
    <dbReference type="NCBI Taxonomy" id="2173173"/>
    <lineage>
        <taxon>Bacteria</taxon>
        <taxon>Bacillati</taxon>
        <taxon>Actinomycetota</taxon>
        <taxon>Actinomycetes</taxon>
        <taxon>Micrococcales</taxon>
        <taxon>Microbacteriaceae</taxon>
        <taxon>Amnibacterium</taxon>
    </lineage>
</organism>
<dbReference type="InterPro" id="IPR018976">
    <property type="entry name" value="Imelysin-like"/>
</dbReference>
<dbReference type="Pfam" id="PF13473">
    <property type="entry name" value="Cupredoxin_1"/>
    <property type="match status" value="1"/>
</dbReference>
<keyword evidence="8" id="KW-1185">Reference proteome</keyword>
<gene>
    <name evidence="7" type="ORF">DDQ50_08190</name>
</gene>
<proteinExistence type="inferred from homology"/>
<evidence type="ECO:0000313" key="8">
    <source>
        <dbReference type="Proteomes" id="UP000244893"/>
    </source>
</evidence>
<comment type="subcellular location">
    <subcellularLocation>
        <location evidence="1">Periplasm</location>
    </subcellularLocation>
</comment>
<dbReference type="CDD" id="cd14656">
    <property type="entry name" value="Imelysin-like_EfeO"/>
    <property type="match status" value="1"/>
</dbReference>
<dbReference type="InterPro" id="IPR034981">
    <property type="entry name" value="Imelysin-like_EfeO/Algp7"/>
</dbReference>
<dbReference type="PANTHER" id="PTHR39192">
    <property type="entry name" value="IRON UPTAKE SYSTEM COMPONENT EFEO"/>
    <property type="match status" value="1"/>
</dbReference>
<dbReference type="Gene3D" id="1.20.1420.20">
    <property type="entry name" value="M75 peptidase, HXXE motif"/>
    <property type="match status" value="1"/>
</dbReference>
<dbReference type="Pfam" id="PF09375">
    <property type="entry name" value="Peptidase_M75"/>
    <property type="match status" value="1"/>
</dbReference>
<evidence type="ECO:0008006" key="9">
    <source>
        <dbReference type="Google" id="ProtNLM"/>
    </source>
</evidence>
<evidence type="ECO:0000313" key="7">
    <source>
        <dbReference type="EMBL" id="PVZ93765.1"/>
    </source>
</evidence>
<evidence type="ECO:0000259" key="5">
    <source>
        <dbReference type="Pfam" id="PF09375"/>
    </source>
</evidence>
<protein>
    <recommendedName>
        <fullName evidence="9">Peptidase M75 family protein</fullName>
    </recommendedName>
</protein>
<feature type="signal peptide" evidence="4">
    <location>
        <begin position="1"/>
        <end position="27"/>
    </location>
</feature>
<dbReference type="PANTHER" id="PTHR39192:SF1">
    <property type="entry name" value="IRON UPTAKE SYSTEM COMPONENT EFEO"/>
    <property type="match status" value="1"/>
</dbReference>